<keyword evidence="2" id="KW-1185">Reference proteome</keyword>
<dbReference type="KEGG" id="dcm:NIES806_45250"/>
<dbReference type="EMBL" id="AP018316">
    <property type="protein sequence ID" value="BAZ88288.1"/>
    <property type="molecule type" value="Genomic_DNA"/>
</dbReference>
<sequence>MRSLLVNGEGGVIALCWLIVEEVRSLLGKLYWRCAIVRSAVPKAIAKC</sequence>
<evidence type="ECO:0000313" key="1">
    <source>
        <dbReference type="EMBL" id="BAZ88288.1"/>
    </source>
</evidence>
<dbReference type="AlphaFoldDB" id="A0A1Z4VA16"/>
<name>A0A1Z4VA16_9CYAN</name>
<protein>
    <submittedName>
        <fullName evidence="1">Uncharacterized protein</fullName>
    </submittedName>
</protein>
<reference evidence="1 2" key="1">
    <citation type="submission" date="2017-06" db="EMBL/GenBank/DDBJ databases">
        <title>Genome sequencing of cyanobaciteial culture collection at National Institute for Environmental Studies (NIES).</title>
        <authorList>
            <person name="Hirose Y."/>
            <person name="Shimura Y."/>
            <person name="Fujisawa T."/>
            <person name="Nakamura Y."/>
            <person name="Kawachi M."/>
        </authorList>
    </citation>
    <scope>NUCLEOTIDE SEQUENCE [LARGE SCALE GENOMIC DNA]</scope>
    <source>
        <strain evidence="1 2">NIES-806</strain>
    </source>
</reference>
<dbReference type="RefSeq" id="WP_157750046.1">
    <property type="nucleotide sequence ID" value="NZ_AP018316.1"/>
</dbReference>
<dbReference type="Proteomes" id="UP000218702">
    <property type="component" value="Chromosome"/>
</dbReference>
<accession>A0A1Z4VA16</accession>
<organism evidence="1 2">
    <name type="scientific">Dolichospermum compactum NIES-806</name>
    <dbReference type="NCBI Taxonomy" id="1973481"/>
    <lineage>
        <taxon>Bacteria</taxon>
        <taxon>Bacillati</taxon>
        <taxon>Cyanobacteriota</taxon>
        <taxon>Cyanophyceae</taxon>
        <taxon>Nostocales</taxon>
        <taxon>Aphanizomenonaceae</taxon>
        <taxon>Dolichospermum</taxon>
        <taxon>Dolichospermum compactum</taxon>
    </lineage>
</organism>
<evidence type="ECO:0000313" key="2">
    <source>
        <dbReference type="Proteomes" id="UP000218702"/>
    </source>
</evidence>
<proteinExistence type="predicted"/>
<gene>
    <name evidence="1" type="ORF">NIES806_45250</name>
</gene>